<reference evidence="3 4" key="1">
    <citation type="submission" date="2018-12" db="EMBL/GenBank/DDBJ databases">
        <authorList>
            <consortium name="Pathogen Informatics"/>
        </authorList>
    </citation>
    <scope>NUCLEOTIDE SEQUENCE [LARGE SCALE GENOMIC DNA]</scope>
    <source>
        <strain evidence="3 4">NCTC10296</strain>
    </source>
</reference>
<dbReference type="PANTHER" id="PTHR11895">
    <property type="entry name" value="TRANSAMIDASE"/>
    <property type="match status" value="1"/>
</dbReference>
<dbReference type="PANTHER" id="PTHR11895:SF176">
    <property type="entry name" value="AMIDASE AMID-RELATED"/>
    <property type="match status" value="1"/>
</dbReference>
<sequence length="226" mass="23921">MNPPLLTLADWHAAFESGAADPVSLLESGLSSVGEAGNRAVFIRLTETRARPAAEAAAARLRAGKRLGALDGIAVSWKDLFDQAGETTRAGSLTTADNPPAAQDAAVVSLLESVGAVSIGRTNFTEFALSGLGQNPYFGTPANVVRCRTAGAGRLVLRGGGFGSGRHRALCRGHRHLRLRAHPCRAQRPGRVQTHIRPPAAHRCGRFRPRSTASARWRTPPPTSAR</sequence>
<dbReference type="InterPro" id="IPR000120">
    <property type="entry name" value="Amidase"/>
</dbReference>
<keyword evidence="3" id="KW-0808">Transferase</keyword>
<dbReference type="Pfam" id="PF01425">
    <property type="entry name" value="Amidase"/>
    <property type="match status" value="1"/>
</dbReference>
<dbReference type="Proteomes" id="UP000279284">
    <property type="component" value="Chromosome"/>
</dbReference>
<dbReference type="KEGG" id="nci:NCTC10296_00612"/>
<dbReference type="EMBL" id="LR134313">
    <property type="protein sequence ID" value="VEE99952.1"/>
    <property type="molecule type" value="Genomic_DNA"/>
</dbReference>
<dbReference type="InterPro" id="IPR023631">
    <property type="entry name" value="Amidase_dom"/>
</dbReference>
<dbReference type="GO" id="GO:0016740">
    <property type="term" value="F:transferase activity"/>
    <property type="evidence" value="ECO:0007669"/>
    <property type="project" value="UniProtKB-KW"/>
</dbReference>
<proteinExistence type="predicted"/>
<evidence type="ECO:0000313" key="3">
    <source>
        <dbReference type="EMBL" id="VEE99952.1"/>
    </source>
</evidence>
<dbReference type="SUPFAM" id="SSF75304">
    <property type="entry name" value="Amidase signature (AS) enzymes"/>
    <property type="match status" value="1"/>
</dbReference>
<dbReference type="OrthoDB" id="8872210at2"/>
<keyword evidence="4" id="KW-1185">Reference proteome</keyword>
<dbReference type="EC" id="6.3.5.-" evidence="3"/>
<dbReference type="Gene3D" id="3.90.1300.10">
    <property type="entry name" value="Amidase signature (AS) domain"/>
    <property type="match status" value="1"/>
</dbReference>
<dbReference type="InterPro" id="IPR036928">
    <property type="entry name" value="AS_sf"/>
</dbReference>
<dbReference type="GO" id="GO:0016874">
    <property type="term" value="F:ligase activity"/>
    <property type="evidence" value="ECO:0007669"/>
    <property type="project" value="UniProtKB-KW"/>
</dbReference>
<evidence type="ECO:0000256" key="1">
    <source>
        <dbReference type="SAM" id="MobiDB-lite"/>
    </source>
</evidence>
<gene>
    <name evidence="3" type="primary">gatA_2</name>
    <name evidence="3" type="ORF">NCTC10296_00612</name>
</gene>
<accession>A0A448D6E1</accession>
<evidence type="ECO:0000259" key="2">
    <source>
        <dbReference type="Pfam" id="PF01425"/>
    </source>
</evidence>
<protein>
    <submittedName>
        <fullName evidence="3">Aspartyl/glutamyl-tRNA amidotransferase subunit A</fullName>
        <ecNumber evidence="3">6.3.5.-</ecNumber>
    </submittedName>
</protein>
<name>A0A448D6E1_9NEIS</name>
<dbReference type="AlphaFoldDB" id="A0A448D6E1"/>
<keyword evidence="3" id="KW-0436">Ligase</keyword>
<feature type="domain" description="Amidase" evidence="2">
    <location>
        <begin position="42"/>
        <end position="143"/>
    </location>
</feature>
<feature type="region of interest" description="Disordered" evidence="1">
    <location>
        <begin position="196"/>
        <end position="226"/>
    </location>
</feature>
<evidence type="ECO:0000313" key="4">
    <source>
        <dbReference type="Proteomes" id="UP000279284"/>
    </source>
</evidence>
<organism evidence="3 4">
    <name type="scientific">Neisseria canis</name>
    <dbReference type="NCBI Taxonomy" id="493"/>
    <lineage>
        <taxon>Bacteria</taxon>
        <taxon>Pseudomonadati</taxon>
        <taxon>Pseudomonadota</taxon>
        <taxon>Betaproteobacteria</taxon>
        <taxon>Neisseriales</taxon>
        <taxon>Neisseriaceae</taxon>
        <taxon>Neisseria</taxon>
    </lineage>
</organism>